<dbReference type="AlphaFoldDB" id="A0AAD7K0J9"/>
<evidence type="ECO:0000256" key="1">
    <source>
        <dbReference type="SAM" id="Phobius"/>
    </source>
</evidence>
<dbReference type="InterPro" id="IPR045338">
    <property type="entry name" value="DUF6535"/>
</dbReference>
<accession>A0AAD7K0J9</accession>
<keyword evidence="1" id="KW-1133">Transmembrane helix</keyword>
<dbReference type="EMBL" id="JARJLG010000014">
    <property type="protein sequence ID" value="KAJ7775744.1"/>
    <property type="molecule type" value="Genomic_DNA"/>
</dbReference>
<name>A0AAD7K0J9_9AGAR</name>
<feature type="non-terminal residue" evidence="3">
    <location>
        <position position="309"/>
    </location>
</feature>
<reference evidence="3" key="1">
    <citation type="submission" date="2023-03" db="EMBL/GenBank/DDBJ databases">
        <title>Massive genome expansion in bonnet fungi (Mycena s.s.) driven by repeated elements and novel gene families across ecological guilds.</title>
        <authorList>
            <consortium name="Lawrence Berkeley National Laboratory"/>
            <person name="Harder C.B."/>
            <person name="Miyauchi S."/>
            <person name="Viragh M."/>
            <person name="Kuo A."/>
            <person name="Thoen E."/>
            <person name="Andreopoulos B."/>
            <person name="Lu D."/>
            <person name="Skrede I."/>
            <person name="Drula E."/>
            <person name="Henrissat B."/>
            <person name="Morin E."/>
            <person name="Kohler A."/>
            <person name="Barry K."/>
            <person name="LaButti K."/>
            <person name="Morin E."/>
            <person name="Salamov A."/>
            <person name="Lipzen A."/>
            <person name="Mereny Z."/>
            <person name="Hegedus B."/>
            <person name="Baldrian P."/>
            <person name="Stursova M."/>
            <person name="Weitz H."/>
            <person name="Taylor A."/>
            <person name="Grigoriev I.V."/>
            <person name="Nagy L.G."/>
            <person name="Martin F."/>
            <person name="Kauserud H."/>
        </authorList>
    </citation>
    <scope>NUCLEOTIDE SEQUENCE</scope>
    <source>
        <strain evidence="3">CBHHK188m</strain>
    </source>
</reference>
<protein>
    <recommendedName>
        <fullName evidence="2">DUF6535 domain-containing protein</fullName>
    </recommendedName>
</protein>
<proteinExistence type="predicted"/>
<organism evidence="3 4">
    <name type="scientific">Mycena maculata</name>
    <dbReference type="NCBI Taxonomy" id="230809"/>
    <lineage>
        <taxon>Eukaryota</taxon>
        <taxon>Fungi</taxon>
        <taxon>Dikarya</taxon>
        <taxon>Basidiomycota</taxon>
        <taxon>Agaricomycotina</taxon>
        <taxon>Agaricomycetes</taxon>
        <taxon>Agaricomycetidae</taxon>
        <taxon>Agaricales</taxon>
        <taxon>Marasmiineae</taxon>
        <taxon>Mycenaceae</taxon>
        <taxon>Mycena</taxon>
    </lineage>
</organism>
<sequence>MNDLEKQELDTNSLGTEEACAKMWSVYVSQAEKYDKALVAGWRADMKGILIFAGLFSSTVTGFITESYQTLTLDTGNTAVLMLARLQAGIDIADPVEFIPPTSAVICNALWFVSLGLSLACAVIATLVEQWARDYVNKSDMRPSPIERARICSYLYSGLKRFRMHTLVDLIPLLLHMSLLLFFAGLVAFLYPINPAMTLIAVCLLSIVTLIYAVLTLLPLFFADCPCRTPLSGVYWHIGQLSMGLAAAVRRGAAHLKRSMEEVTMHRATEDSARRTRRDRRALCWTLKSLTAEHELEPFVEAIPQVIWS</sequence>
<keyword evidence="1" id="KW-0812">Transmembrane</keyword>
<evidence type="ECO:0000313" key="3">
    <source>
        <dbReference type="EMBL" id="KAJ7775744.1"/>
    </source>
</evidence>
<comment type="caution">
    <text evidence="3">The sequence shown here is derived from an EMBL/GenBank/DDBJ whole genome shotgun (WGS) entry which is preliminary data.</text>
</comment>
<feature type="transmembrane region" description="Helical" evidence="1">
    <location>
        <begin position="109"/>
        <end position="128"/>
    </location>
</feature>
<evidence type="ECO:0000259" key="2">
    <source>
        <dbReference type="Pfam" id="PF20153"/>
    </source>
</evidence>
<dbReference type="Pfam" id="PF20153">
    <property type="entry name" value="DUF6535"/>
    <property type="match status" value="1"/>
</dbReference>
<keyword evidence="4" id="KW-1185">Reference proteome</keyword>
<feature type="transmembrane region" description="Helical" evidence="1">
    <location>
        <begin position="199"/>
        <end position="222"/>
    </location>
</feature>
<dbReference type="Proteomes" id="UP001215280">
    <property type="component" value="Unassembled WGS sequence"/>
</dbReference>
<feature type="domain" description="DUF6535" evidence="2">
    <location>
        <begin position="24"/>
        <end position="191"/>
    </location>
</feature>
<keyword evidence="1" id="KW-0472">Membrane</keyword>
<evidence type="ECO:0000313" key="4">
    <source>
        <dbReference type="Proteomes" id="UP001215280"/>
    </source>
</evidence>
<feature type="transmembrane region" description="Helical" evidence="1">
    <location>
        <begin position="170"/>
        <end position="193"/>
    </location>
</feature>
<gene>
    <name evidence="3" type="ORF">DFH07DRAFT_89390</name>
</gene>